<dbReference type="RefSeq" id="WP_116695534.1">
    <property type="nucleotide sequence ID" value="NZ_QEHR01000013.1"/>
</dbReference>
<protein>
    <submittedName>
        <fullName evidence="2">Uncharacterized protein</fullName>
    </submittedName>
</protein>
<feature type="signal peptide" evidence="1">
    <location>
        <begin position="1"/>
        <end position="19"/>
    </location>
</feature>
<evidence type="ECO:0000313" key="3">
    <source>
        <dbReference type="Proteomes" id="UP000245962"/>
    </source>
</evidence>
<accession>A0A2U0HUQ8</accession>
<dbReference type="Proteomes" id="UP000245962">
    <property type="component" value="Unassembled WGS sequence"/>
</dbReference>
<dbReference type="OrthoDB" id="9793669at2"/>
<feature type="chain" id="PRO_5015717654" evidence="1">
    <location>
        <begin position="20"/>
        <end position="210"/>
    </location>
</feature>
<comment type="caution">
    <text evidence="2">The sequence shown here is derived from an EMBL/GenBank/DDBJ whole genome shotgun (WGS) entry which is preliminary data.</text>
</comment>
<evidence type="ECO:0000313" key="2">
    <source>
        <dbReference type="EMBL" id="PVW12611.1"/>
    </source>
</evidence>
<reference evidence="2 3" key="1">
    <citation type="submission" date="2018-04" db="EMBL/GenBank/DDBJ databases">
        <title>Marixanthomonas spongiae HN-E44 sp. nov., isolated from a marine sponge.</title>
        <authorList>
            <person name="Luo L."/>
            <person name="Zhuang L."/>
        </authorList>
    </citation>
    <scope>NUCLEOTIDE SEQUENCE [LARGE SCALE GENOMIC DNA]</scope>
    <source>
        <strain evidence="2 3">HN-E44</strain>
    </source>
</reference>
<evidence type="ECO:0000256" key="1">
    <source>
        <dbReference type="SAM" id="SignalP"/>
    </source>
</evidence>
<dbReference type="AlphaFoldDB" id="A0A2U0HUQ8"/>
<organism evidence="2 3">
    <name type="scientific">Marixanthomonas spongiae</name>
    <dbReference type="NCBI Taxonomy" id="2174845"/>
    <lineage>
        <taxon>Bacteria</taxon>
        <taxon>Pseudomonadati</taxon>
        <taxon>Bacteroidota</taxon>
        <taxon>Flavobacteriia</taxon>
        <taxon>Flavobacteriales</taxon>
        <taxon>Flavobacteriaceae</taxon>
        <taxon>Marixanthomonas</taxon>
    </lineage>
</organism>
<gene>
    <name evidence="2" type="ORF">DDV96_14685</name>
</gene>
<proteinExistence type="predicted"/>
<keyword evidence="3" id="KW-1185">Reference proteome</keyword>
<sequence length="210" mass="23311">MKKAILLSLMVLIGFATEAQTPTVLPEAVQINMASQVAPEKDREAVTVYGYDESGKLKLLKKGTNNLICLADDPNKKGVHISCYSVKLEPFMARGRELIVEGKSVPEMREIRKKEAEEGSLQLPDVPSMLYVLDGEEANLNQETGELTNGFERYVIYTPYATTESTGLPDAPFAPGMPWLMDPGTHRAHIMVTPPRDKKKNKVDDMGHKH</sequence>
<keyword evidence="1" id="KW-0732">Signal</keyword>
<name>A0A2U0HUQ8_9FLAO</name>
<dbReference type="EMBL" id="QEHR01000013">
    <property type="protein sequence ID" value="PVW12611.1"/>
    <property type="molecule type" value="Genomic_DNA"/>
</dbReference>